<keyword evidence="1" id="KW-0472">Membrane</keyword>
<comment type="caution">
    <text evidence="2">The sequence shown here is derived from an EMBL/GenBank/DDBJ whole genome shotgun (WGS) entry which is preliminary data.</text>
</comment>
<protein>
    <recommendedName>
        <fullName evidence="4">ABC transporter permease</fullName>
    </recommendedName>
</protein>
<evidence type="ECO:0000256" key="1">
    <source>
        <dbReference type="SAM" id="Phobius"/>
    </source>
</evidence>
<keyword evidence="1" id="KW-0812">Transmembrane</keyword>
<feature type="transmembrane region" description="Helical" evidence="1">
    <location>
        <begin position="154"/>
        <end position="176"/>
    </location>
</feature>
<evidence type="ECO:0000313" key="2">
    <source>
        <dbReference type="EMBL" id="MCB5197157.1"/>
    </source>
</evidence>
<feature type="transmembrane region" description="Helical" evidence="1">
    <location>
        <begin position="247"/>
        <end position="269"/>
    </location>
</feature>
<proteinExistence type="predicted"/>
<dbReference type="RefSeq" id="WP_226764884.1">
    <property type="nucleotide sequence ID" value="NZ_JAJAWG010000010.1"/>
</dbReference>
<gene>
    <name evidence="2" type="ORF">LG219_12855</name>
</gene>
<keyword evidence="1" id="KW-1133">Transmembrane helix</keyword>
<dbReference type="EMBL" id="JAJAWG010000010">
    <property type="protein sequence ID" value="MCB5197157.1"/>
    <property type="molecule type" value="Genomic_DNA"/>
</dbReference>
<accession>A0ABS8BN41</accession>
<reference evidence="2 3" key="1">
    <citation type="submission" date="2021-10" db="EMBL/GenBank/DDBJ databases">
        <authorList>
            <person name="Chen M."/>
        </authorList>
    </citation>
    <scope>NUCLEOTIDE SEQUENCE [LARGE SCALE GENOMIC DNA]</scope>
    <source>
        <strain evidence="2 3">H3-26</strain>
    </source>
</reference>
<feature type="transmembrane region" description="Helical" evidence="1">
    <location>
        <begin position="58"/>
        <end position="86"/>
    </location>
</feature>
<feature type="transmembrane region" description="Helical" evidence="1">
    <location>
        <begin position="188"/>
        <end position="211"/>
    </location>
</feature>
<feature type="transmembrane region" description="Helical" evidence="1">
    <location>
        <begin position="107"/>
        <end position="134"/>
    </location>
</feature>
<feature type="transmembrane region" description="Helical" evidence="1">
    <location>
        <begin position="20"/>
        <end position="38"/>
    </location>
</feature>
<sequence length="277" mass="30656">MQQFKTLMLREWLQQRQSWLRMAILIPLIGWAILYLFVLKLGIPVGFYANHQPLFNLAIFGLVGQSSLIAVISLIGVLIHIPSLAYRDIDDKSLAFWRSLPVNDGQAVAAPLLMNAIVLPLLSISTAFALGLFLSAPLWLSGLQSDHIQSVLLAFTRVIWGAALGLIWFLPLVLVLAVGNSLVRRWGILLALIAVYVCNNMMSNLIGITPIGNQIDVSMSMVSQLLLPFENDHPSLISSQLSQLPAYIFNLHFLQTIVSIIALVAVLVWQRQRGITA</sequence>
<keyword evidence="3" id="KW-1185">Reference proteome</keyword>
<dbReference type="Proteomes" id="UP001198034">
    <property type="component" value="Unassembled WGS sequence"/>
</dbReference>
<evidence type="ECO:0000313" key="3">
    <source>
        <dbReference type="Proteomes" id="UP001198034"/>
    </source>
</evidence>
<name>A0ABS8BN41_9NEIS</name>
<evidence type="ECO:0008006" key="4">
    <source>
        <dbReference type="Google" id="ProtNLM"/>
    </source>
</evidence>
<organism evidence="2 3">
    <name type="scientific">Deefgea salmonis</name>
    <dbReference type="NCBI Taxonomy" id="2875502"/>
    <lineage>
        <taxon>Bacteria</taxon>
        <taxon>Pseudomonadati</taxon>
        <taxon>Pseudomonadota</taxon>
        <taxon>Betaproteobacteria</taxon>
        <taxon>Neisseriales</taxon>
        <taxon>Chitinibacteraceae</taxon>
        <taxon>Deefgea</taxon>
    </lineage>
</organism>